<dbReference type="PANTHER" id="PTHR10545">
    <property type="entry name" value="DIAMINE N-ACETYLTRANSFERASE"/>
    <property type="match status" value="1"/>
</dbReference>
<name>A0A225DME5_9BACT</name>
<comment type="caution">
    <text evidence="5">The sequence shown here is derived from an EMBL/GenBank/DDBJ whole genome shotgun (WGS) entry which is preliminary data.</text>
</comment>
<evidence type="ECO:0000256" key="1">
    <source>
        <dbReference type="ARBA" id="ARBA00008694"/>
    </source>
</evidence>
<gene>
    <name evidence="5" type="ORF">FRUB_05618</name>
</gene>
<dbReference type="FunFam" id="3.40.630.30:FF:000064">
    <property type="entry name" value="GNAT family acetyltransferase"/>
    <property type="match status" value="1"/>
</dbReference>
<reference evidence="6" key="1">
    <citation type="submission" date="2017-06" db="EMBL/GenBank/DDBJ databases">
        <title>Genome analysis of Fimbriiglobus ruber SP5, the first member of the order Planctomycetales with confirmed chitinolytic capability.</title>
        <authorList>
            <person name="Ravin N.V."/>
            <person name="Rakitin A.L."/>
            <person name="Ivanova A.A."/>
            <person name="Beletsky A.V."/>
            <person name="Kulichevskaya I.S."/>
            <person name="Mardanov A.V."/>
            <person name="Dedysh S.N."/>
        </authorList>
    </citation>
    <scope>NUCLEOTIDE SEQUENCE [LARGE SCALE GENOMIC DNA]</scope>
    <source>
        <strain evidence="6">SP5</strain>
    </source>
</reference>
<proteinExistence type="inferred from homology"/>
<comment type="similarity">
    <text evidence="1">Belongs to the acetyltransferase family.</text>
</comment>
<evidence type="ECO:0000313" key="5">
    <source>
        <dbReference type="EMBL" id="OWK39728.1"/>
    </source>
</evidence>
<dbReference type="InterPro" id="IPR000182">
    <property type="entry name" value="GNAT_dom"/>
</dbReference>
<protein>
    <submittedName>
        <fullName evidence="5">Histone acetyltransferase HPA2</fullName>
    </submittedName>
</protein>
<dbReference type="AlphaFoldDB" id="A0A225DME5"/>
<dbReference type="Proteomes" id="UP000214646">
    <property type="component" value="Unassembled WGS sequence"/>
</dbReference>
<feature type="domain" description="N-acetyltransferase" evidence="4">
    <location>
        <begin position="1"/>
        <end position="157"/>
    </location>
</feature>
<dbReference type="InterPro" id="IPR051016">
    <property type="entry name" value="Diverse_Substrate_AcTransf"/>
</dbReference>
<evidence type="ECO:0000259" key="4">
    <source>
        <dbReference type="PROSITE" id="PS51186"/>
    </source>
</evidence>
<organism evidence="5 6">
    <name type="scientific">Fimbriiglobus ruber</name>
    <dbReference type="NCBI Taxonomy" id="1908690"/>
    <lineage>
        <taxon>Bacteria</taxon>
        <taxon>Pseudomonadati</taxon>
        <taxon>Planctomycetota</taxon>
        <taxon>Planctomycetia</taxon>
        <taxon>Gemmatales</taxon>
        <taxon>Gemmataceae</taxon>
        <taxon>Fimbriiglobus</taxon>
    </lineage>
</organism>
<keyword evidence="2 5" id="KW-0808">Transferase</keyword>
<dbReference type="Gene3D" id="3.40.630.30">
    <property type="match status" value="1"/>
</dbReference>
<dbReference type="InterPro" id="IPR016181">
    <property type="entry name" value="Acyl_CoA_acyltransferase"/>
</dbReference>
<dbReference type="Pfam" id="PF00583">
    <property type="entry name" value="Acetyltransf_1"/>
    <property type="match status" value="1"/>
</dbReference>
<dbReference type="EMBL" id="NIDE01000009">
    <property type="protein sequence ID" value="OWK39728.1"/>
    <property type="molecule type" value="Genomic_DNA"/>
</dbReference>
<dbReference type="OrthoDB" id="9792929at2"/>
<keyword evidence="3" id="KW-0012">Acyltransferase</keyword>
<dbReference type="PROSITE" id="PS51186">
    <property type="entry name" value="GNAT"/>
    <property type="match status" value="1"/>
</dbReference>
<dbReference type="GO" id="GO:0008080">
    <property type="term" value="F:N-acetyltransferase activity"/>
    <property type="evidence" value="ECO:0007669"/>
    <property type="project" value="TreeGrafter"/>
</dbReference>
<dbReference type="RefSeq" id="WP_088256595.1">
    <property type="nucleotide sequence ID" value="NZ_NIDE01000009.1"/>
</dbReference>
<dbReference type="SUPFAM" id="SSF55729">
    <property type="entry name" value="Acyl-CoA N-acyltransferases (Nat)"/>
    <property type="match status" value="1"/>
</dbReference>
<keyword evidence="6" id="KW-1185">Reference proteome</keyword>
<evidence type="ECO:0000313" key="6">
    <source>
        <dbReference type="Proteomes" id="UP000214646"/>
    </source>
</evidence>
<dbReference type="PANTHER" id="PTHR10545:SF29">
    <property type="entry name" value="GH14572P-RELATED"/>
    <property type="match status" value="1"/>
</dbReference>
<evidence type="ECO:0000256" key="3">
    <source>
        <dbReference type="ARBA" id="ARBA00023315"/>
    </source>
</evidence>
<sequence>MIRPATPEDVPAISRLIRALAEYEKLTHEVVLDESLLRDHLFGSRPYAEALIAEEEDGTPVGFALFFHNYSTFLTRPGLYLEDVFVLPDYRGRGHGKALLAAVARIAVERKCGRLEWAVLDWNEPAIRFYKSFGGKPMDEWTVYRLTGHALELLARDGVQ</sequence>
<evidence type="ECO:0000256" key="2">
    <source>
        <dbReference type="ARBA" id="ARBA00022679"/>
    </source>
</evidence>
<dbReference type="CDD" id="cd04301">
    <property type="entry name" value="NAT_SF"/>
    <property type="match status" value="1"/>
</dbReference>
<accession>A0A225DME5</accession>